<reference evidence="4 5" key="1">
    <citation type="submission" date="2016-04" db="EMBL/GenBank/DDBJ databases">
        <authorList>
            <person name="Chen L."/>
            <person name="Zhuang W."/>
            <person name="Wang G."/>
        </authorList>
    </citation>
    <scope>NUCLEOTIDE SEQUENCE [LARGE SCALE GENOMIC DNA]</scope>
    <source>
        <strain evidence="5">GR20</strain>
    </source>
</reference>
<sequence>MPRNSRRHKKNLSNQDAQWQQAWHSPDQMGMQKKQILLNSINDRIDNRRRQKKQLFFIGMSAVAAIVVAIFFKMPGSTAGVTTNAWQELTSAGSSKKILLEDGSVVWLAPNSSVKVYTNFLKKRTTVLAKGSAFFSVAKNAERPFTIGVNRQLVTVVGTAFTIHKLDSVDLQLTVKEGKVALNNPSGIQLVTAGQQVITSQANTSLVQVIDPAAADWWLHAQMRLQNITLGELLNRIETYYQVKLTHGTINRNEKVTLTWDLTISLQENLMVLNTLTGYKIH</sequence>
<evidence type="ECO:0000259" key="3">
    <source>
        <dbReference type="Pfam" id="PF04773"/>
    </source>
</evidence>
<dbReference type="Gene3D" id="2.60.120.1440">
    <property type="match status" value="1"/>
</dbReference>
<protein>
    <recommendedName>
        <fullName evidence="3">FecR protein domain-containing protein</fullName>
    </recommendedName>
</protein>
<comment type="caution">
    <text evidence="4">The sequence shown here is derived from an EMBL/GenBank/DDBJ whole genome shotgun (WGS) entry which is preliminary data.</text>
</comment>
<keyword evidence="2" id="KW-0812">Transmembrane</keyword>
<organism evidence="4 5">
    <name type="scientific">Niastella koreensis</name>
    <dbReference type="NCBI Taxonomy" id="354356"/>
    <lineage>
        <taxon>Bacteria</taxon>
        <taxon>Pseudomonadati</taxon>
        <taxon>Bacteroidota</taxon>
        <taxon>Chitinophagia</taxon>
        <taxon>Chitinophagales</taxon>
        <taxon>Chitinophagaceae</taxon>
        <taxon>Niastella</taxon>
    </lineage>
</organism>
<feature type="compositionally biased region" description="Basic residues" evidence="1">
    <location>
        <begin position="1"/>
        <end position="11"/>
    </location>
</feature>
<dbReference type="PANTHER" id="PTHR30273">
    <property type="entry name" value="PERIPLASMIC SIGNAL SENSOR AND SIGMA FACTOR ACTIVATOR FECR-RELATED"/>
    <property type="match status" value="1"/>
</dbReference>
<evidence type="ECO:0000313" key="4">
    <source>
        <dbReference type="EMBL" id="OQP43804.1"/>
    </source>
</evidence>
<dbReference type="PIRSF" id="PIRSF018266">
    <property type="entry name" value="FecR"/>
    <property type="match status" value="1"/>
</dbReference>
<accession>A0ABX3NQW4</accession>
<feature type="transmembrane region" description="Helical" evidence="2">
    <location>
        <begin position="54"/>
        <end position="72"/>
    </location>
</feature>
<dbReference type="InterPro" id="IPR006860">
    <property type="entry name" value="FecR"/>
</dbReference>
<dbReference type="Proteomes" id="UP000192277">
    <property type="component" value="Unassembled WGS sequence"/>
</dbReference>
<proteinExistence type="predicted"/>
<keyword evidence="5" id="KW-1185">Reference proteome</keyword>
<feature type="compositionally biased region" description="Polar residues" evidence="1">
    <location>
        <begin position="12"/>
        <end position="23"/>
    </location>
</feature>
<evidence type="ECO:0000256" key="2">
    <source>
        <dbReference type="SAM" id="Phobius"/>
    </source>
</evidence>
<evidence type="ECO:0000313" key="5">
    <source>
        <dbReference type="Proteomes" id="UP000192277"/>
    </source>
</evidence>
<gene>
    <name evidence="4" type="ORF">A4D02_10000</name>
</gene>
<dbReference type="EMBL" id="LWBO01000034">
    <property type="protein sequence ID" value="OQP43804.1"/>
    <property type="molecule type" value="Genomic_DNA"/>
</dbReference>
<keyword evidence="2" id="KW-0472">Membrane</keyword>
<dbReference type="InterPro" id="IPR012373">
    <property type="entry name" value="Ferrdict_sens_TM"/>
</dbReference>
<keyword evidence="2" id="KW-1133">Transmembrane helix</keyword>
<name>A0ABX3NQW4_9BACT</name>
<feature type="region of interest" description="Disordered" evidence="1">
    <location>
        <begin position="1"/>
        <end position="28"/>
    </location>
</feature>
<feature type="domain" description="FecR protein" evidence="3">
    <location>
        <begin position="90"/>
        <end position="180"/>
    </location>
</feature>
<dbReference type="RefSeq" id="WP_014218787.1">
    <property type="nucleotide sequence ID" value="NZ_LWBO01000034.1"/>
</dbReference>
<evidence type="ECO:0000256" key="1">
    <source>
        <dbReference type="SAM" id="MobiDB-lite"/>
    </source>
</evidence>
<dbReference type="Pfam" id="PF04773">
    <property type="entry name" value="FecR"/>
    <property type="match status" value="1"/>
</dbReference>
<dbReference type="PANTHER" id="PTHR30273:SF2">
    <property type="entry name" value="PROTEIN FECR"/>
    <property type="match status" value="1"/>
</dbReference>